<comment type="caution">
    <text evidence="1">The sequence shown here is derived from an EMBL/GenBank/DDBJ whole genome shotgun (WGS) entry which is preliminary data.</text>
</comment>
<dbReference type="AlphaFoldDB" id="A0A8S3Z8F2"/>
<gene>
    <name evidence="1" type="ORF">CUNI_LOCUS10977</name>
</gene>
<evidence type="ECO:0000313" key="2">
    <source>
        <dbReference type="Proteomes" id="UP000678393"/>
    </source>
</evidence>
<feature type="non-terminal residue" evidence="1">
    <location>
        <position position="1"/>
    </location>
</feature>
<proteinExistence type="predicted"/>
<dbReference type="EMBL" id="CAJHNH020002057">
    <property type="protein sequence ID" value="CAG5125419.1"/>
    <property type="molecule type" value="Genomic_DNA"/>
</dbReference>
<evidence type="ECO:0000313" key="1">
    <source>
        <dbReference type="EMBL" id="CAG5125419.1"/>
    </source>
</evidence>
<protein>
    <submittedName>
        <fullName evidence="1">Uncharacterized protein</fullName>
    </submittedName>
</protein>
<organism evidence="1 2">
    <name type="scientific">Candidula unifasciata</name>
    <dbReference type="NCBI Taxonomy" id="100452"/>
    <lineage>
        <taxon>Eukaryota</taxon>
        <taxon>Metazoa</taxon>
        <taxon>Spiralia</taxon>
        <taxon>Lophotrochozoa</taxon>
        <taxon>Mollusca</taxon>
        <taxon>Gastropoda</taxon>
        <taxon>Heterobranchia</taxon>
        <taxon>Euthyneura</taxon>
        <taxon>Panpulmonata</taxon>
        <taxon>Eupulmonata</taxon>
        <taxon>Stylommatophora</taxon>
        <taxon>Helicina</taxon>
        <taxon>Helicoidea</taxon>
        <taxon>Geomitridae</taxon>
        <taxon>Candidula</taxon>
    </lineage>
</organism>
<name>A0A8S3Z8F2_9EUPU</name>
<accession>A0A8S3Z8F2</accession>
<keyword evidence="2" id="KW-1185">Reference proteome</keyword>
<reference evidence="1" key="1">
    <citation type="submission" date="2021-04" db="EMBL/GenBank/DDBJ databases">
        <authorList>
            <consortium name="Molecular Ecology Group"/>
        </authorList>
    </citation>
    <scope>NUCLEOTIDE SEQUENCE</scope>
</reference>
<sequence length="61" mass="6900">MNISKKDEKSTSATVASLLNDKNVEDFCVKKLKDLQQRNTELLNITNKQFAAAVKQVEVNF</sequence>
<dbReference type="Proteomes" id="UP000678393">
    <property type="component" value="Unassembled WGS sequence"/>
</dbReference>